<dbReference type="RefSeq" id="WP_254028159.1">
    <property type="nucleotide sequence ID" value="NZ_CAKXZS010000089.1"/>
</dbReference>
<evidence type="ECO:0000313" key="1">
    <source>
        <dbReference type="EMBL" id="CAH2408042.1"/>
    </source>
</evidence>
<keyword evidence="2" id="KW-1185">Reference proteome</keyword>
<dbReference type="Proteomes" id="UP001152604">
    <property type="component" value="Unassembled WGS sequence"/>
</dbReference>
<proteinExistence type="predicted"/>
<organism evidence="1 2">
    <name type="scientific">Mesorhizobium ventifaucium</name>
    <dbReference type="NCBI Taxonomy" id="666020"/>
    <lineage>
        <taxon>Bacteria</taxon>
        <taxon>Pseudomonadati</taxon>
        <taxon>Pseudomonadota</taxon>
        <taxon>Alphaproteobacteria</taxon>
        <taxon>Hyphomicrobiales</taxon>
        <taxon>Phyllobacteriaceae</taxon>
        <taxon>Mesorhizobium</taxon>
    </lineage>
</organism>
<reference evidence="1" key="1">
    <citation type="submission" date="2022-03" db="EMBL/GenBank/DDBJ databases">
        <authorList>
            <person name="Brunel B."/>
        </authorList>
    </citation>
    <scope>NUCLEOTIDE SEQUENCE</scope>
    <source>
        <strain evidence="1">STM4922sample</strain>
    </source>
</reference>
<sequence>MANAKSANLALRLPPAIKEALAKAAVADRRTVSSYVEKVLADDLEAKGYLPKTE</sequence>
<dbReference type="InterPro" id="IPR010985">
    <property type="entry name" value="Ribbon_hlx_hlx"/>
</dbReference>
<evidence type="ECO:0008006" key="3">
    <source>
        <dbReference type="Google" id="ProtNLM"/>
    </source>
</evidence>
<accession>A0ABM9EGQ8</accession>
<dbReference type="EMBL" id="CAKXZS010000089">
    <property type="protein sequence ID" value="CAH2408042.1"/>
    <property type="molecule type" value="Genomic_DNA"/>
</dbReference>
<dbReference type="Gene3D" id="1.10.1220.10">
    <property type="entry name" value="Met repressor-like"/>
    <property type="match status" value="1"/>
</dbReference>
<gene>
    <name evidence="1" type="ORF">MES4922_90030</name>
</gene>
<dbReference type="SUPFAM" id="SSF47598">
    <property type="entry name" value="Ribbon-helix-helix"/>
    <property type="match status" value="1"/>
</dbReference>
<comment type="caution">
    <text evidence="1">The sequence shown here is derived from an EMBL/GenBank/DDBJ whole genome shotgun (WGS) entry which is preliminary data.</text>
</comment>
<protein>
    <recommendedName>
        <fullName evidence="3">Toxin-antitoxin system HicB family antitoxin</fullName>
    </recommendedName>
</protein>
<evidence type="ECO:0000313" key="2">
    <source>
        <dbReference type="Proteomes" id="UP001152604"/>
    </source>
</evidence>
<dbReference type="InterPro" id="IPR013321">
    <property type="entry name" value="Arc_rbn_hlx_hlx"/>
</dbReference>
<name>A0ABM9EGQ8_9HYPH</name>